<feature type="signal peptide" evidence="1">
    <location>
        <begin position="1"/>
        <end position="21"/>
    </location>
</feature>
<name>A0ABU9AYV1_9BACT</name>
<feature type="chain" id="PRO_5045413211" description="PEP-CTERM protein-sorting domain-containing protein" evidence="1">
    <location>
        <begin position="22"/>
        <end position="244"/>
    </location>
</feature>
<dbReference type="RefSeq" id="WP_341406489.1">
    <property type="nucleotide sequence ID" value="NZ_JBBUKT010000008.1"/>
</dbReference>
<sequence length="244" mass="25832">MRFPTLTTVLSFAALALPALAQTLQPDLEQRYESGQYLITLGASSVNQYAGADLRTGPGGAWIFDFCADFGAGFNESTHYDVSSGFGSLTLAQSDDISALLYNTLPVFDGMVRDAISASGGDWPDAGYGGYNDLLAYSAGMQLALWEIIHDPASGNLDSGNFSVDTVADPDIALGRSNAETFLAGVAGGWTYQPGFTFQYAKPVDAGNDPVPNGQDRLWVVVPEPSSALLGAFGLLALLRRRRA</sequence>
<proteinExistence type="predicted"/>
<evidence type="ECO:0000256" key="1">
    <source>
        <dbReference type="SAM" id="SignalP"/>
    </source>
</evidence>
<evidence type="ECO:0008006" key="4">
    <source>
        <dbReference type="Google" id="ProtNLM"/>
    </source>
</evidence>
<reference evidence="2 3" key="1">
    <citation type="submission" date="2024-04" db="EMBL/GenBank/DDBJ databases">
        <title>Luteolibacter sp. isolated from soil.</title>
        <authorList>
            <person name="An J."/>
        </authorList>
    </citation>
    <scope>NUCLEOTIDE SEQUENCE [LARGE SCALE GENOMIC DNA]</scope>
    <source>
        <strain evidence="2 3">Y139</strain>
    </source>
</reference>
<accession>A0ABU9AYV1</accession>
<keyword evidence="3" id="KW-1185">Reference proteome</keyword>
<dbReference type="Proteomes" id="UP001371305">
    <property type="component" value="Unassembled WGS sequence"/>
</dbReference>
<evidence type="ECO:0000313" key="3">
    <source>
        <dbReference type="Proteomes" id="UP001371305"/>
    </source>
</evidence>
<evidence type="ECO:0000313" key="2">
    <source>
        <dbReference type="EMBL" id="MEK7952733.1"/>
    </source>
</evidence>
<comment type="caution">
    <text evidence="2">The sequence shown here is derived from an EMBL/GenBank/DDBJ whole genome shotgun (WGS) entry which is preliminary data.</text>
</comment>
<gene>
    <name evidence="2" type="ORF">WKV53_19620</name>
</gene>
<dbReference type="EMBL" id="JBBUKT010000008">
    <property type="protein sequence ID" value="MEK7952733.1"/>
    <property type="molecule type" value="Genomic_DNA"/>
</dbReference>
<keyword evidence="1" id="KW-0732">Signal</keyword>
<protein>
    <recommendedName>
        <fullName evidence="4">PEP-CTERM protein-sorting domain-containing protein</fullName>
    </recommendedName>
</protein>
<organism evidence="2 3">
    <name type="scientific">Luteolibacter soli</name>
    <dbReference type="NCBI Taxonomy" id="3135280"/>
    <lineage>
        <taxon>Bacteria</taxon>
        <taxon>Pseudomonadati</taxon>
        <taxon>Verrucomicrobiota</taxon>
        <taxon>Verrucomicrobiia</taxon>
        <taxon>Verrucomicrobiales</taxon>
        <taxon>Verrucomicrobiaceae</taxon>
        <taxon>Luteolibacter</taxon>
    </lineage>
</organism>